<keyword evidence="2" id="KW-0732">Signal</keyword>
<protein>
    <submittedName>
        <fullName evidence="3">Uncharacterized protein</fullName>
    </submittedName>
</protein>
<sequence>MHHGLVLVTILHAARMTISSGGGICFGQGKVAQCDPDAVLCVAGDDVLRLYGADELSEAQIYLILVLYVLIWGILGCYAQINLVTWRRNIRRF</sequence>
<reference evidence="3 4" key="1">
    <citation type="journal article" date="2015" name="Genome Biol. Evol.">
        <title>Comparative Genomics of a Bacterivorous Green Alga Reveals Evolutionary Causalities and Consequences of Phago-Mixotrophic Mode of Nutrition.</title>
        <authorList>
            <person name="Burns J.A."/>
            <person name="Paasch A."/>
            <person name="Narechania A."/>
            <person name="Kim E."/>
        </authorList>
    </citation>
    <scope>NUCLEOTIDE SEQUENCE [LARGE SCALE GENOMIC DNA]</scope>
    <source>
        <strain evidence="3 4">PLY_AMNH</strain>
    </source>
</reference>
<keyword evidence="4" id="KW-1185">Reference proteome</keyword>
<feature type="chain" id="PRO_5041988766" evidence="2">
    <location>
        <begin position="20"/>
        <end position="93"/>
    </location>
</feature>
<feature type="signal peptide" evidence="2">
    <location>
        <begin position="1"/>
        <end position="19"/>
    </location>
</feature>
<dbReference type="Proteomes" id="UP001190700">
    <property type="component" value="Unassembled WGS sequence"/>
</dbReference>
<gene>
    <name evidence="3" type="ORF">CYMTET_24983</name>
</gene>
<organism evidence="3 4">
    <name type="scientific">Cymbomonas tetramitiformis</name>
    <dbReference type="NCBI Taxonomy" id="36881"/>
    <lineage>
        <taxon>Eukaryota</taxon>
        <taxon>Viridiplantae</taxon>
        <taxon>Chlorophyta</taxon>
        <taxon>Pyramimonadophyceae</taxon>
        <taxon>Pyramimonadales</taxon>
        <taxon>Pyramimonadaceae</taxon>
        <taxon>Cymbomonas</taxon>
    </lineage>
</organism>
<evidence type="ECO:0000256" key="2">
    <source>
        <dbReference type="SAM" id="SignalP"/>
    </source>
</evidence>
<evidence type="ECO:0000256" key="1">
    <source>
        <dbReference type="SAM" id="Phobius"/>
    </source>
</evidence>
<feature type="transmembrane region" description="Helical" evidence="1">
    <location>
        <begin position="61"/>
        <end position="84"/>
    </location>
</feature>
<comment type="caution">
    <text evidence="3">The sequence shown here is derived from an EMBL/GenBank/DDBJ whole genome shotgun (WGS) entry which is preliminary data.</text>
</comment>
<keyword evidence="1" id="KW-0472">Membrane</keyword>
<proteinExistence type="predicted"/>
<name>A0AAE0FW84_9CHLO</name>
<keyword evidence="1" id="KW-1133">Transmembrane helix</keyword>
<dbReference type="AlphaFoldDB" id="A0AAE0FW84"/>
<evidence type="ECO:0000313" key="3">
    <source>
        <dbReference type="EMBL" id="KAK3266391.1"/>
    </source>
</evidence>
<accession>A0AAE0FW84</accession>
<evidence type="ECO:0000313" key="4">
    <source>
        <dbReference type="Proteomes" id="UP001190700"/>
    </source>
</evidence>
<keyword evidence="1" id="KW-0812">Transmembrane</keyword>
<dbReference type="EMBL" id="LGRX02013155">
    <property type="protein sequence ID" value="KAK3266391.1"/>
    <property type="molecule type" value="Genomic_DNA"/>
</dbReference>